<accession>A0A7W4ZNB3</accession>
<dbReference type="Pfam" id="PF04586">
    <property type="entry name" value="Peptidase_S78"/>
    <property type="match status" value="1"/>
</dbReference>
<dbReference type="GO" id="GO:0006508">
    <property type="term" value="P:proteolysis"/>
    <property type="evidence" value="ECO:0007669"/>
    <property type="project" value="UniProtKB-KW"/>
</dbReference>
<feature type="compositionally biased region" description="Pro residues" evidence="4">
    <location>
        <begin position="184"/>
        <end position="196"/>
    </location>
</feature>
<feature type="domain" description="Prohead serine protease" evidence="5">
    <location>
        <begin position="10"/>
        <end position="152"/>
    </location>
</feature>
<name>A0A7W4ZNB3_9ACTN</name>
<keyword evidence="1" id="KW-1188">Viral release from host cell</keyword>
<dbReference type="GO" id="GO:0008233">
    <property type="term" value="F:peptidase activity"/>
    <property type="evidence" value="ECO:0007669"/>
    <property type="project" value="UniProtKB-KW"/>
</dbReference>
<keyword evidence="3" id="KW-0378">Hydrolase</keyword>
<dbReference type="RefSeq" id="WP_184589850.1">
    <property type="nucleotide sequence ID" value="NZ_BMUP01000001.1"/>
</dbReference>
<feature type="region of interest" description="Disordered" evidence="4">
    <location>
        <begin position="181"/>
        <end position="201"/>
    </location>
</feature>
<dbReference type="InterPro" id="IPR006433">
    <property type="entry name" value="Prohead_protease"/>
</dbReference>
<keyword evidence="7" id="KW-1185">Reference proteome</keyword>
<organism evidence="6 7">
    <name type="scientific">Streptomyces violarus</name>
    <dbReference type="NCBI Taxonomy" id="67380"/>
    <lineage>
        <taxon>Bacteria</taxon>
        <taxon>Bacillati</taxon>
        <taxon>Actinomycetota</taxon>
        <taxon>Actinomycetes</taxon>
        <taxon>Kitasatosporales</taxon>
        <taxon>Streptomycetaceae</taxon>
        <taxon>Streptomyces</taxon>
    </lineage>
</organism>
<reference evidence="6 7" key="1">
    <citation type="submission" date="2020-08" db="EMBL/GenBank/DDBJ databases">
        <title>Genomic Encyclopedia of Type Strains, Phase III (KMG-III): the genomes of soil and plant-associated and newly described type strains.</title>
        <authorList>
            <person name="Whitman W."/>
        </authorList>
    </citation>
    <scope>NUCLEOTIDE SEQUENCE [LARGE SCALE GENOMIC DNA]</scope>
    <source>
        <strain evidence="6 7">CECT 3237</strain>
    </source>
</reference>
<evidence type="ECO:0000313" key="6">
    <source>
        <dbReference type="EMBL" id="MBB3075578.1"/>
    </source>
</evidence>
<dbReference type="Proteomes" id="UP000572907">
    <property type="component" value="Unassembled WGS sequence"/>
</dbReference>
<proteinExistence type="predicted"/>
<sequence length="225" mass="23749">MPRTETRQFEFRAESEGDGRTLSGVVVPFSTRAEIHENGRDFTEQISYGACRDAVNAGGVPVLWGHDRTSVPIATVTSLEERDDGLHMTARLLTHSLAEAVREAVAEGAVRGASIGFSVPEGGDEWRGDERTITRLQLREISVTPWPAYATAIGVRHAGSGRTSAGARAAYLRGLVIRDLAPTDTPPVPGTEPEPPSAEEAADAVAVLAAFVKAAASGSPEPPAI</sequence>
<protein>
    <recommendedName>
        <fullName evidence="5">Prohead serine protease domain-containing protein</fullName>
    </recommendedName>
</protein>
<gene>
    <name evidence="6" type="ORF">FHS41_002047</name>
</gene>
<dbReference type="InterPro" id="IPR054613">
    <property type="entry name" value="Peptidase_S78_dom"/>
</dbReference>
<comment type="caution">
    <text evidence="6">The sequence shown here is derived from an EMBL/GenBank/DDBJ whole genome shotgun (WGS) entry which is preliminary data.</text>
</comment>
<evidence type="ECO:0000256" key="3">
    <source>
        <dbReference type="ARBA" id="ARBA00022801"/>
    </source>
</evidence>
<dbReference type="EMBL" id="JACHXE010000001">
    <property type="protein sequence ID" value="MBB3075578.1"/>
    <property type="molecule type" value="Genomic_DNA"/>
</dbReference>
<dbReference type="AlphaFoldDB" id="A0A7W4ZNB3"/>
<evidence type="ECO:0000256" key="4">
    <source>
        <dbReference type="SAM" id="MobiDB-lite"/>
    </source>
</evidence>
<evidence type="ECO:0000256" key="1">
    <source>
        <dbReference type="ARBA" id="ARBA00022612"/>
    </source>
</evidence>
<evidence type="ECO:0000256" key="2">
    <source>
        <dbReference type="ARBA" id="ARBA00022670"/>
    </source>
</evidence>
<evidence type="ECO:0000313" key="7">
    <source>
        <dbReference type="Proteomes" id="UP000572907"/>
    </source>
</evidence>
<keyword evidence="2" id="KW-0645">Protease</keyword>
<dbReference type="NCBIfam" id="TIGR01543">
    <property type="entry name" value="proheadase_HK97"/>
    <property type="match status" value="1"/>
</dbReference>
<evidence type="ECO:0000259" key="5">
    <source>
        <dbReference type="Pfam" id="PF04586"/>
    </source>
</evidence>